<evidence type="ECO:0000256" key="13">
    <source>
        <dbReference type="ARBA" id="ARBA00048243"/>
    </source>
</evidence>
<feature type="domain" description="Glycosyltransferase family 18 catalytic" evidence="16">
    <location>
        <begin position="130"/>
        <end position="299"/>
    </location>
</feature>
<dbReference type="Pfam" id="PF15024">
    <property type="entry name" value="Glyco_transf_18"/>
    <property type="match status" value="1"/>
</dbReference>
<dbReference type="AlphaFoldDB" id="A7RRT3"/>
<dbReference type="EC" id="2.4.1.155" evidence="4"/>
<dbReference type="GO" id="GO:0006487">
    <property type="term" value="P:protein N-linked glycosylation"/>
    <property type="evidence" value="ECO:0000318"/>
    <property type="project" value="GO_Central"/>
</dbReference>
<dbReference type="InterPro" id="IPR026116">
    <property type="entry name" value="GT18_cat"/>
</dbReference>
<evidence type="ECO:0000256" key="3">
    <source>
        <dbReference type="ARBA" id="ARBA00007477"/>
    </source>
</evidence>
<dbReference type="PhylomeDB" id="A7RRT3"/>
<evidence type="ECO:0000256" key="11">
    <source>
        <dbReference type="ARBA" id="ARBA00023136"/>
    </source>
</evidence>
<proteinExistence type="inferred from homology"/>
<dbReference type="InParanoid" id="A7RRT3"/>
<evidence type="ECO:0000256" key="12">
    <source>
        <dbReference type="ARBA" id="ARBA00023180"/>
    </source>
</evidence>
<dbReference type="PANTHER" id="PTHR15075">
    <property type="entry name" value="ALPHA-MANNOSIDE BETA-1,6-N-ACETYLGLUCOSAMINYLTRANSFERASE"/>
    <property type="match status" value="1"/>
</dbReference>
<comment type="pathway">
    <text evidence="2">Protein modification; protein glycosylation.</text>
</comment>
<evidence type="ECO:0000256" key="8">
    <source>
        <dbReference type="ARBA" id="ARBA00022968"/>
    </source>
</evidence>
<evidence type="ECO:0000256" key="15">
    <source>
        <dbReference type="SAM" id="Phobius"/>
    </source>
</evidence>
<feature type="transmembrane region" description="Helical" evidence="15">
    <location>
        <begin position="14"/>
        <end position="36"/>
    </location>
</feature>
<dbReference type="EMBL" id="DS469532">
    <property type="protein sequence ID" value="EDO45818.1"/>
    <property type="molecule type" value="Genomic_DNA"/>
</dbReference>
<evidence type="ECO:0000256" key="1">
    <source>
        <dbReference type="ARBA" id="ARBA00004323"/>
    </source>
</evidence>
<dbReference type="Proteomes" id="UP000001593">
    <property type="component" value="Unassembled WGS sequence"/>
</dbReference>
<evidence type="ECO:0000256" key="14">
    <source>
        <dbReference type="SAM" id="Coils"/>
    </source>
</evidence>
<protein>
    <recommendedName>
        <fullName evidence="4">alpha-1,6-mannosyl-glycoprotein 6-beta-N-acetylglucosaminyltransferase</fullName>
        <ecNumber evidence="4">2.4.1.155</ecNumber>
    </recommendedName>
</protein>
<accession>A7RRT3</accession>
<evidence type="ECO:0000259" key="16">
    <source>
        <dbReference type="Pfam" id="PF15024"/>
    </source>
</evidence>
<evidence type="ECO:0000256" key="4">
    <source>
        <dbReference type="ARBA" id="ARBA00012671"/>
    </source>
</evidence>
<keyword evidence="10" id="KW-0333">Golgi apparatus</keyword>
<evidence type="ECO:0000256" key="6">
    <source>
        <dbReference type="ARBA" id="ARBA00022679"/>
    </source>
</evidence>
<keyword evidence="5" id="KW-0328">Glycosyltransferase</keyword>
<dbReference type="PANTHER" id="PTHR15075:SF2">
    <property type="entry name" value="ALPHA-1,6-MANNOSYLGLYCOPROTEIN 6-BETA-N-ACETYLGLUCOSAMINYLTRANSFERASE"/>
    <property type="match status" value="1"/>
</dbReference>
<dbReference type="InterPro" id="IPR052105">
    <property type="entry name" value="MGAT5_Glycosyltransferase"/>
</dbReference>
<evidence type="ECO:0000256" key="7">
    <source>
        <dbReference type="ARBA" id="ARBA00022692"/>
    </source>
</evidence>
<dbReference type="STRING" id="45351.A7RRT3"/>
<keyword evidence="14" id="KW-0175">Coiled coil</keyword>
<dbReference type="GO" id="GO:0030144">
    <property type="term" value="F:alpha-1,6-mannosylglycoprotein 6-beta-N-acetylglucosaminyltransferase activity"/>
    <property type="evidence" value="ECO:0000318"/>
    <property type="project" value="GO_Central"/>
</dbReference>
<comment type="subcellular location">
    <subcellularLocation>
        <location evidence="1">Golgi apparatus membrane</location>
        <topology evidence="1">Single-pass type II membrane protein</topology>
    </subcellularLocation>
</comment>
<evidence type="ECO:0000256" key="2">
    <source>
        <dbReference type="ARBA" id="ARBA00004922"/>
    </source>
</evidence>
<organism evidence="17 18">
    <name type="scientific">Nematostella vectensis</name>
    <name type="common">Starlet sea anemone</name>
    <dbReference type="NCBI Taxonomy" id="45351"/>
    <lineage>
        <taxon>Eukaryota</taxon>
        <taxon>Metazoa</taxon>
        <taxon>Cnidaria</taxon>
        <taxon>Anthozoa</taxon>
        <taxon>Hexacorallia</taxon>
        <taxon>Actiniaria</taxon>
        <taxon>Edwardsiidae</taxon>
        <taxon>Nematostella</taxon>
    </lineage>
</organism>
<keyword evidence="7 15" id="KW-0812">Transmembrane</keyword>
<comment type="similarity">
    <text evidence="3">Belongs to the glycosyltransferase 18 family.</text>
</comment>
<dbReference type="OMA" id="FIMEPMF"/>
<feature type="transmembrane region" description="Helical" evidence="15">
    <location>
        <begin position="239"/>
        <end position="257"/>
    </location>
</feature>
<evidence type="ECO:0000313" key="17">
    <source>
        <dbReference type="EMBL" id="EDO45818.1"/>
    </source>
</evidence>
<keyword evidence="9 15" id="KW-1133">Transmembrane helix</keyword>
<evidence type="ECO:0000256" key="5">
    <source>
        <dbReference type="ARBA" id="ARBA00022676"/>
    </source>
</evidence>
<evidence type="ECO:0000256" key="9">
    <source>
        <dbReference type="ARBA" id="ARBA00022989"/>
    </source>
</evidence>
<keyword evidence="8" id="KW-0735">Signal-anchor</keyword>
<keyword evidence="11 15" id="KW-0472">Membrane</keyword>
<feature type="transmembrane region" description="Helical" evidence="15">
    <location>
        <begin position="294"/>
        <end position="313"/>
    </location>
</feature>
<evidence type="ECO:0000256" key="10">
    <source>
        <dbReference type="ARBA" id="ARBA00023034"/>
    </source>
</evidence>
<feature type="coiled-coil region" evidence="14">
    <location>
        <begin position="66"/>
        <end position="93"/>
    </location>
</feature>
<evidence type="ECO:0000313" key="18">
    <source>
        <dbReference type="Proteomes" id="UP000001593"/>
    </source>
</evidence>
<keyword evidence="18" id="KW-1185">Reference proteome</keyword>
<dbReference type="HOGENOM" id="CLU_772340_0_0_1"/>
<dbReference type="GO" id="GO:0000139">
    <property type="term" value="C:Golgi membrane"/>
    <property type="evidence" value="ECO:0007669"/>
    <property type="project" value="UniProtKB-SubCell"/>
</dbReference>
<dbReference type="UniPathway" id="UPA00378"/>
<keyword evidence="12" id="KW-0325">Glycoprotein</keyword>
<dbReference type="GO" id="GO:0005794">
    <property type="term" value="C:Golgi apparatus"/>
    <property type="evidence" value="ECO:0000318"/>
    <property type="project" value="GO_Central"/>
</dbReference>
<sequence>MVLPLSRLRRCRGVSAICAITLCLFLVNAVIFLGSLSELGSHESRFPRAVFSSAATRNQALVDSSIVKITQRLEKLENAVSRLQHSVASKIDNKKKDHHKACPIPSSWRYPFCARKVEWIQHLWTTNSQCYVDQHGIDPADECTILQFLSEEGDPLKFKEMRYSTNRDALNFEGRRLPHGRLNKAQTRTDLDGFLGILREDKFQWMRERATRLWPLWVQGIRSLEKRDHKLNNRKQKNILIMMGSFIMEPMFFYFAYRGGPLGEMVQWTDLIASLYILGHNITLCSNKTDVTRYILIMMGSFIMEPMFFYFAYRGGPLGEMVQWTDLIASLYILGHNITLCSNKTDVTRYVRNWPTSFL</sequence>
<reference evidence="17 18" key="1">
    <citation type="journal article" date="2007" name="Science">
        <title>Sea anemone genome reveals ancestral eumetazoan gene repertoire and genomic organization.</title>
        <authorList>
            <person name="Putnam N.H."/>
            <person name="Srivastava M."/>
            <person name="Hellsten U."/>
            <person name="Dirks B."/>
            <person name="Chapman J."/>
            <person name="Salamov A."/>
            <person name="Terry A."/>
            <person name="Shapiro H."/>
            <person name="Lindquist E."/>
            <person name="Kapitonov V.V."/>
            <person name="Jurka J."/>
            <person name="Genikhovich G."/>
            <person name="Grigoriev I.V."/>
            <person name="Lucas S.M."/>
            <person name="Steele R.E."/>
            <person name="Finnerty J.R."/>
            <person name="Technau U."/>
            <person name="Martindale M.Q."/>
            <person name="Rokhsar D.S."/>
        </authorList>
    </citation>
    <scope>NUCLEOTIDE SEQUENCE [LARGE SCALE GENOMIC DNA]</scope>
    <source>
        <strain evidence="18">CH2 X CH6</strain>
    </source>
</reference>
<gene>
    <name evidence="17" type="ORF">NEMVEDRAFT_v1g201163</name>
</gene>
<comment type="catalytic activity">
    <reaction evidence="13">
        <text>N(4)-{beta-D-GlcNAc-(1-&gt;2)-[beta-D-GlcNAc-(1-&gt;4)]-alpha-D-Man-(1-&gt;3)-[beta-D-GlcNAc-(1-&gt;2)-alpha-D-Man-(1-&gt;6)]-beta-D-Man-(1-&gt;4)-beta-D-GlcNAc-(1-&gt;4)-beta-D-GlcNAc}-L-asparaginyl-[protein] + UDP-N-acetyl-alpha-D-glucosamine = N(4)-{beta-D-GlcNAc-(1-&gt;2)-[beta-D-GlcNAc-(1-&gt;4)]-alpha-D-Man-(1-&gt;3)-[beta-D-GlcNAc-(1-&gt;2)-[beta-D-GlcNAc-(1-&gt;6)]-alpha-D-Man-(1-&gt;6)]-beta-D-Man-(1-&gt;4)-beta-D-GlcNAc-(1-&gt;4)-beta-D-GlcNAc}-L-asparaginyl-[protein] + UDP + H(+)</text>
        <dbReference type="Rhea" id="RHEA:16921"/>
        <dbReference type="Rhea" id="RHEA-COMP:14374"/>
        <dbReference type="Rhea" id="RHEA-COMP:14377"/>
        <dbReference type="ChEBI" id="CHEBI:15378"/>
        <dbReference type="ChEBI" id="CHEBI:57705"/>
        <dbReference type="ChEBI" id="CHEBI:58223"/>
        <dbReference type="ChEBI" id="CHEBI:139507"/>
        <dbReference type="ChEBI" id="CHEBI:139510"/>
        <dbReference type="EC" id="2.4.1.155"/>
    </reaction>
</comment>
<name>A7RRT3_NEMVE</name>
<keyword evidence="6" id="KW-0808">Transferase</keyword>